<reference evidence="1 2" key="1">
    <citation type="journal article" date="2023" name="Plants (Basel)">
        <title>Bridging the Gap: Combining Genomics and Transcriptomics Approaches to Understand Stylosanthes scabra, an Orphan Legume from the Brazilian Caatinga.</title>
        <authorList>
            <person name="Ferreira-Neto J.R.C."/>
            <person name="da Silva M.D."/>
            <person name="Binneck E."/>
            <person name="de Melo N.F."/>
            <person name="da Silva R.H."/>
            <person name="de Melo A.L.T.M."/>
            <person name="Pandolfi V."/>
            <person name="Bustamante F.O."/>
            <person name="Brasileiro-Vidal A.C."/>
            <person name="Benko-Iseppon A.M."/>
        </authorList>
    </citation>
    <scope>NUCLEOTIDE SEQUENCE [LARGE SCALE GENOMIC DNA]</scope>
    <source>
        <tissue evidence="1">Leaves</tissue>
    </source>
</reference>
<dbReference type="EMBL" id="JASCZI010212143">
    <property type="protein sequence ID" value="MED6198520.1"/>
    <property type="molecule type" value="Genomic_DNA"/>
</dbReference>
<protein>
    <submittedName>
        <fullName evidence="1">Uncharacterized protein</fullName>
    </submittedName>
</protein>
<gene>
    <name evidence="1" type="ORF">PIB30_067092</name>
</gene>
<name>A0ABU6XMK4_9FABA</name>
<organism evidence="1 2">
    <name type="scientific">Stylosanthes scabra</name>
    <dbReference type="NCBI Taxonomy" id="79078"/>
    <lineage>
        <taxon>Eukaryota</taxon>
        <taxon>Viridiplantae</taxon>
        <taxon>Streptophyta</taxon>
        <taxon>Embryophyta</taxon>
        <taxon>Tracheophyta</taxon>
        <taxon>Spermatophyta</taxon>
        <taxon>Magnoliopsida</taxon>
        <taxon>eudicotyledons</taxon>
        <taxon>Gunneridae</taxon>
        <taxon>Pentapetalae</taxon>
        <taxon>rosids</taxon>
        <taxon>fabids</taxon>
        <taxon>Fabales</taxon>
        <taxon>Fabaceae</taxon>
        <taxon>Papilionoideae</taxon>
        <taxon>50 kb inversion clade</taxon>
        <taxon>dalbergioids sensu lato</taxon>
        <taxon>Dalbergieae</taxon>
        <taxon>Pterocarpus clade</taxon>
        <taxon>Stylosanthes</taxon>
    </lineage>
</organism>
<evidence type="ECO:0000313" key="2">
    <source>
        <dbReference type="Proteomes" id="UP001341840"/>
    </source>
</evidence>
<proteinExistence type="predicted"/>
<keyword evidence="2" id="KW-1185">Reference proteome</keyword>
<accession>A0ABU6XMK4</accession>
<sequence>MQVVSLMFHVLNAEENERCEKLVYCVPPEILPMLEEFRKKIVLIMSKENSLRAEAIKGALGMRLTRLGAALRSPYVQISTPDLPSK</sequence>
<evidence type="ECO:0000313" key="1">
    <source>
        <dbReference type="EMBL" id="MED6198520.1"/>
    </source>
</evidence>
<dbReference type="Proteomes" id="UP001341840">
    <property type="component" value="Unassembled WGS sequence"/>
</dbReference>
<comment type="caution">
    <text evidence="1">The sequence shown here is derived from an EMBL/GenBank/DDBJ whole genome shotgun (WGS) entry which is preliminary data.</text>
</comment>